<comment type="caution">
    <text evidence="1">The sequence shown here is derived from an EMBL/GenBank/DDBJ whole genome shotgun (WGS) entry which is preliminary data.</text>
</comment>
<accession>A0ABU6T6J7</accession>
<reference evidence="1 2" key="1">
    <citation type="journal article" date="2023" name="Plants (Basel)">
        <title>Bridging the Gap: Combining Genomics and Transcriptomics Approaches to Understand Stylosanthes scabra, an Orphan Legume from the Brazilian Caatinga.</title>
        <authorList>
            <person name="Ferreira-Neto J.R.C."/>
            <person name="da Silva M.D."/>
            <person name="Binneck E."/>
            <person name="de Melo N.F."/>
            <person name="da Silva R.H."/>
            <person name="de Melo A.L.T.M."/>
            <person name="Pandolfi V."/>
            <person name="Bustamante F.O."/>
            <person name="Brasileiro-Vidal A.C."/>
            <person name="Benko-Iseppon A.M."/>
        </authorList>
    </citation>
    <scope>NUCLEOTIDE SEQUENCE [LARGE SCALE GENOMIC DNA]</scope>
    <source>
        <tissue evidence="1">Leaves</tissue>
    </source>
</reference>
<name>A0ABU6T6J7_9FABA</name>
<protein>
    <submittedName>
        <fullName evidence="1">Uncharacterized protein</fullName>
    </submittedName>
</protein>
<keyword evidence="2" id="KW-1185">Reference proteome</keyword>
<gene>
    <name evidence="1" type="ORF">PIB30_010610</name>
</gene>
<dbReference type="EMBL" id="JASCZI010090646">
    <property type="protein sequence ID" value="MED6143945.1"/>
    <property type="molecule type" value="Genomic_DNA"/>
</dbReference>
<organism evidence="1 2">
    <name type="scientific">Stylosanthes scabra</name>
    <dbReference type="NCBI Taxonomy" id="79078"/>
    <lineage>
        <taxon>Eukaryota</taxon>
        <taxon>Viridiplantae</taxon>
        <taxon>Streptophyta</taxon>
        <taxon>Embryophyta</taxon>
        <taxon>Tracheophyta</taxon>
        <taxon>Spermatophyta</taxon>
        <taxon>Magnoliopsida</taxon>
        <taxon>eudicotyledons</taxon>
        <taxon>Gunneridae</taxon>
        <taxon>Pentapetalae</taxon>
        <taxon>rosids</taxon>
        <taxon>fabids</taxon>
        <taxon>Fabales</taxon>
        <taxon>Fabaceae</taxon>
        <taxon>Papilionoideae</taxon>
        <taxon>50 kb inversion clade</taxon>
        <taxon>dalbergioids sensu lato</taxon>
        <taxon>Dalbergieae</taxon>
        <taxon>Pterocarpus clade</taxon>
        <taxon>Stylosanthes</taxon>
    </lineage>
</organism>
<sequence>MSEHDVRVRASIDQDSSDYPWTDASRDHHRCVGINHSMFKVFVIERDRRELWRSTPYGSQDFEILLMGRLGFLRMVGSGNHRNYGHCFIGVSEVPGVPSFQSF</sequence>
<evidence type="ECO:0000313" key="2">
    <source>
        <dbReference type="Proteomes" id="UP001341840"/>
    </source>
</evidence>
<dbReference type="Proteomes" id="UP001341840">
    <property type="component" value="Unassembled WGS sequence"/>
</dbReference>
<proteinExistence type="predicted"/>
<evidence type="ECO:0000313" key="1">
    <source>
        <dbReference type="EMBL" id="MED6143945.1"/>
    </source>
</evidence>